<gene>
    <name evidence="5" type="ORF">FSW04_00570</name>
</gene>
<keyword evidence="6" id="KW-1185">Reference proteome</keyword>
<dbReference type="Gene3D" id="1.10.101.10">
    <property type="entry name" value="PGBD-like superfamily/PGBD"/>
    <property type="match status" value="1"/>
</dbReference>
<dbReference type="Gene3D" id="1.10.530.10">
    <property type="match status" value="1"/>
</dbReference>
<feature type="domain" description="Resuscitation-promoting factor core lysozyme-like" evidence="4">
    <location>
        <begin position="64"/>
        <end position="135"/>
    </location>
</feature>
<feature type="domain" description="Peptidoglycan binding-like" evidence="3">
    <location>
        <begin position="4"/>
        <end position="38"/>
    </location>
</feature>
<accession>A0A5B8UBR6</accession>
<evidence type="ECO:0000313" key="5">
    <source>
        <dbReference type="EMBL" id="QEC50596.1"/>
    </source>
</evidence>
<evidence type="ECO:0000256" key="2">
    <source>
        <dbReference type="ARBA" id="ARBA00022801"/>
    </source>
</evidence>
<dbReference type="OrthoDB" id="1404170at2"/>
<dbReference type="SUPFAM" id="SSF53955">
    <property type="entry name" value="Lysozyme-like"/>
    <property type="match status" value="1"/>
</dbReference>
<evidence type="ECO:0008006" key="7">
    <source>
        <dbReference type="Google" id="ProtNLM"/>
    </source>
</evidence>
<evidence type="ECO:0000256" key="1">
    <source>
        <dbReference type="ARBA" id="ARBA00010830"/>
    </source>
</evidence>
<evidence type="ECO:0000313" key="6">
    <source>
        <dbReference type="Proteomes" id="UP000321805"/>
    </source>
</evidence>
<name>A0A5B8UBR6_9ACTN</name>
<dbReference type="EMBL" id="CP042430">
    <property type="protein sequence ID" value="QEC50596.1"/>
    <property type="molecule type" value="Genomic_DNA"/>
</dbReference>
<dbReference type="Pfam" id="PF06737">
    <property type="entry name" value="Transglycosylas"/>
    <property type="match status" value="1"/>
</dbReference>
<evidence type="ECO:0000259" key="4">
    <source>
        <dbReference type="Pfam" id="PF06737"/>
    </source>
</evidence>
<dbReference type="SUPFAM" id="SSF47090">
    <property type="entry name" value="PGBD-like"/>
    <property type="match status" value="1"/>
</dbReference>
<evidence type="ECO:0000259" key="3">
    <source>
        <dbReference type="Pfam" id="PF01471"/>
    </source>
</evidence>
<dbReference type="CDD" id="cd13925">
    <property type="entry name" value="RPF"/>
    <property type="match status" value="1"/>
</dbReference>
<dbReference type="InterPro" id="IPR023346">
    <property type="entry name" value="Lysozyme-like_dom_sf"/>
</dbReference>
<sequence>MGLPATGRFTAATARAVRRYQRAHGLTVDGIVGPQTAGSLGLAAPLKGATGTATPSASAASAPSGTLARIAQCESGGDPTAISSDGQYRGKYQFTRATWRRMGGTDDPAAAPEAEQDQRAAALLAQAGTSPWPVCGQGGS</sequence>
<dbReference type="KEGG" id="bsol:FSW04_00570"/>
<dbReference type="InterPro" id="IPR036365">
    <property type="entry name" value="PGBD-like_sf"/>
</dbReference>
<protein>
    <recommendedName>
        <fullName evidence="7">Transglycosylase</fullName>
    </recommendedName>
</protein>
<dbReference type="InterPro" id="IPR002477">
    <property type="entry name" value="Peptidoglycan-bd-like"/>
</dbReference>
<proteinExistence type="inferred from homology"/>
<reference evidence="5 6" key="1">
    <citation type="journal article" date="2018" name="J. Microbiol.">
        <title>Baekduia soli gen. nov., sp. nov., a novel bacterium isolated from the soil of Baekdu Mountain and proposal of a novel family name, Baekduiaceae fam. nov.</title>
        <authorList>
            <person name="An D.S."/>
            <person name="Siddiqi M.Z."/>
            <person name="Kim K.H."/>
            <person name="Yu H.S."/>
            <person name="Im W.T."/>
        </authorList>
    </citation>
    <scope>NUCLEOTIDE SEQUENCE [LARGE SCALE GENOMIC DNA]</scope>
    <source>
        <strain evidence="5 6">BR7-21</strain>
    </source>
</reference>
<keyword evidence="2" id="KW-0378">Hydrolase</keyword>
<dbReference type="Proteomes" id="UP000321805">
    <property type="component" value="Chromosome"/>
</dbReference>
<comment type="similarity">
    <text evidence="1">Belongs to the transglycosylase family. Rpf subfamily.</text>
</comment>
<dbReference type="GO" id="GO:0016787">
    <property type="term" value="F:hydrolase activity"/>
    <property type="evidence" value="ECO:0007669"/>
    <property type="project" value="UniProtKB-KW"/>
</dbReference>
<organism evidence="5 6">
    <name type="scientific">Baekduia soli</name>
    <dbReference type="NCBI Taxonomy" id="496014"/>
    <lineage>
        <taxon>Bacteria</taxon>
        <taxon>Bacillati</taxon>
        <taxon>Actinomycetota</taxon>
        <taxon>Thermoleophilia</taxon>
        <taxon>Solirubrobacterales</taxon>
        <taxon>Baekduiaceae</taxon>
        <taxon>Baekduia</taxon>
    </lineage>
</organism>
<dbReference type="InterPro" id="IPR010618">
    <property type="entry name" value="RPF"/>
</dbReference>
<dbReference type="AlphaFoldDB" id="A0A5B8UBR6"/>
<dbReference type="Pfam" id="PF01471">
    <property type="entry name" value="PG_binding_1"/>
    <property type="match status" value="1"/>
</dbReference>
<dbReference type="InterPro" id="IPR036366">
    <property type="entry name" value="PGBDSf"/>
</dbReference>